<dbReference type="NCBIfam" id="TIGR00180">
    <property type="entry name" value="parB_part"/>
    <property type="match status" value="1"/>
</dbReference>
<name>A0A843YL29_9RHOB</name>
<dbReference type="SMART" id="SM00470">
    <property type="entry name" value="ParB"/>
    <property type="match status" value="1"/>
</dbReference>
<dbReference type="EMBL" id="WIBF01000016">
    <property type="protein sequence ID" value="MQQ10518.1"/>
    <property type="molecule type" value="Genomic_DNA"/>
</dbReference>
<dbReference type="InterPro" id="IPR037972">
    <property type="entry name" value="RepB_N"/>
</dbReference>
<dbReference type="NCBIfam" id="TIGR03454">
    <property type="entry name" value="partition_RepB"/>
    <property type="match status" value="1"/>
</dbReference>
<evidence type="ECO:0000259" key="2">
    <source>
        <dbReference type="SMART" id="SM00470"/>
    </source>
</evidence>
<dbReference type="AlphaFoldDB" id="A0A843YL29"/>
<proteinExistence type="inferred from homology"/>
<dbReference type="CDD" id="cd16405">
    <property type="entry name" value="RepB_like_N"/>
    <property type="match status" value="1"/>
</dbReference>
<gene>
    <name evidence="3" type="primary">repB</name>
    <name evidence="3" type="ORF">GFB49_18810</name>
</gene>
<dbReference type="Pfam" id="PF02195">
    <property type="entry name" value="ParB_N"/>
    <property type="match status" value="1"/>
</dbReference>
<keyword evidence="4" id="KW-1185">Reference proteome</keyword>
<evidence type="ECO:0000313" key="3">
    <source>
        <dbReference type="EMBL" id="MQQ10518.1"/>
    </source>
</evidence>
<evidence type="ECO:0000256" key="1">
    <source>
        <dbReference type="ARBA" id="ARBA00006295"/>
    </source>
</evidence>
<dbReference type="InterPro" id="IPR036086">
    <property type="entry name" value="ParB/Sulfiredoxin_sf"/>
</dbReference>
<evidence type="ECO:0000313" key="4">
    <source>
        <dbReference type="Proteomes" id="UP000444174"/>
    </source>
</evidence>
<dbReference type="InterPro" id="IPR050336">
    <property type="entry name" value="Chromosome_partition/occlusion"/>
</dbReference>
<organism evidence="3 4">
    <name type="scientific">Tritonibacter litoralis</name>
    <dbReference type="NCBI Taxonomy" id="2662264"/>
    <lineage>
        <taxon>Bacteria</taxon>
        <taxon>Pseudomonadati</taxon>
        <taxon>Pseudomonadota</taxon>
        <taxon>Alphaproteobacteria</taxon>
        <taxon>Rhodobacterales</taxon>
        <taxon>Paracoccaceae</taxon>
        <taxon>Tritonibacter</taxon>
    </lineage>
</organism>
<dbReference type="GO" id="GO:0005694">
    <property type="term" value="C:chromosome"/>
    <property type="evidence" value="ECO:0007669"/>
    <property type="project" value="TreeGrafter"/>
</dbReference>
<dbReference type="Gene3D" id="1.10.10.2830">
    <property type="match status" value="1"/>
</dbReference>
<dbReference type="Proteomes" id="UP000444174">
    <property type="component" value="Unassembled WGS sequence"/>
</dbReference>
<accession>A0A843YL29</accession>
<dbReference type="InterPro" id="IPR004437">
    <property type="entry name" value="ParB/RepB/Spo0J"/>
</dbReference>
<dbReference type="InterPro" id="IPR017819">
    <property type="entry name" value="Plasmid_partition_RepB"/>
</dbReference>
<dbReference type="SUPFAM" id="SSF109709">
    <property type="entry name" value="KorB DNA-binding domain-like"/>
    <property type="match status" value="1"/>
</dbReference>
<dbReference type="SUPFAM" id="SSF110849">
    <property type="entry name" value="ParB/Sulfiredoxin"/>
    <property type="match status" value="1"/>
</dbReference>
<dbReference type="GO" id="GO:0003677">
    <property type="term" value="F:DNA binding"/>
    <property type="evidence" value="ECO:0007669"/>
    <property type="project" value="InterPro"/>
</dbReference>
<dbReference type="GO" id="GO:0007059">
    <property type="term" value="P:chromosome segregation"/>
    <property type="evidence" value="ECO:0007669"/>
    <property type="project" value="TreeGrafter"/>
</dbReference>
<comment type="similarity">
    <text evidence="1">Belongs to the ParB family.</text>
</comment>
<sequence length="328" mass="35291">MGAVIMAMGKNKTGIMAAITAATETSKDGASDRAHRTLPKGTIGSVRAGLGGIQDIDTNLILAWGPKDRLDIELTAVNSAAPNESIKDLATSIADAGQQVPVLLRPSKDRDGHFEIIYGQRRILACRHLGIPVRALIRTLDDTDALMAKGLENAGRAELSYYERVRFAHAILEQGYSRAEACQALAISKNTLSQLERINRLVPLAVGEAIGAAPGAGRPKWTTLATAFEKVQLSEEGVMGVLGQSGDLDSDGRLDLVLKEIGKRGKQERSVEERSPVPGVQIKSGKSGLSVTVKRAGENTRFADWLDQNLDQLIQDSFDRFQSESHEG</sequence>
<reference evidence="3 4" key="1">
    <citation type="submission" date="2019-10" db="EMBL/GenBank/DDBJ databases">
        <title>Epibacterium sp. nov., isolated from seawater.</title>
        <authorList>
            <person name="Zhang X."/>
            <person name="Li N."/>
        </authorList>
    </citation>
    <scope>NUCLEOTIDE SEQUENCE [LARGE SCALE GENOMIC DNA]</scope>
    <source>
        <strain evidence="3 4">SM1979</strain>
    </source>
</reference>
<dbReference type="InterPro" id="IPR003115">
    <property type="entry name" value="ParB_N"/>
</dbReference>
<protein>
    <submittedName>
        <fullName evidence="3">Plasmid partitioning protein RepB</fullName>
    </submittedName>
</protein>
<dbReference type="Gene3D" id="3.90.1530.30">
    <property type="match status" value="1"/>
</dbReference>
<dbReference type="PANTHER" id="PTHR33375:SF1">
    <property type="entry name" value="CHROMOSOME-PARTITIONING PROTEIN PARB-RELATED"/>
    <property type="match status" value="1"/>
</dbReference>
<feature type="domain" description="ParB-like N-terminal" evidence="2">
    <location>
        <begin position="68"/>
        <end position="154"/>
    </location>
</feature>
<dbReference type="PANTHER" id="PTHR33375">
    <property type="entry name" value="CHROMOSOME-PARTITIONING PROTEIN PARB-RELATED"/>
    <property type="match status" value="1"/>
</dbReference>
<comment type="caution">
    <text evidence="3">The sequence shown here is derived from an EMBL/GenBank/DDBJ whole genome shotgun (WGS) entry which is preliminary data.</text>
</comment>